<feature type="region of interest" description="Disordered" evidence="2">
    <location>
        <begin position="584"/>
        <end position="609"/>
    </location>
</feature>
<dbReference type="InterPro" id="IPR008948">
    <property type="entry name" value="L-Aspartase-like"/>
</dbReference>
<feature type="compositionally biased region" description="Low complexity" evidence="2">
    <location>
        <begin position="584"/>
        <end position="596"/>
    </location>
</feature>
<dbReference type="InterPro" id="IPR022313">
    <property type="entry name" value="Phe/His_NH3-lyase_AS"/>
</dbReference>
<evidence type="ECO:0000313" key="3">
    <source>
        <dbReference type="EMBL" id="MEN2744527.1"/>
    </source>
</evidence>
<evidence type="ECO:0000256" key="2">
    <source>
        <dbReference type="SAM" id="MobiDB-lite"/>
    </source>
</evidence>
<reference evidence="3 4" key="1">
    <citation type="submission" date="2024-05" db="EMBL/GenBank/DDBJ databases">
        <title>Sinomonas sp. nov., isolated from a waste landfill.</title>
        <authorList>
            <person name="Zhao Y."/>
        </authorList>
    </citation>
    <scope>NUCLEOTIDE SEQUENCE [LARGE SCALE GENOMIC DNA]</scope>
    <source>
        <strain evidence="3 4">CCTCC AB2014300</strain>
    </source>
</reference>
<dbReference type="EMBL" id="JBDFRB010000005">
    <property type="protein sequence ID" value="MEN2744527.1"/>
    <property type="molecule type" value="Genomic_DNA"/>
</dbReference>
<protein>
    <submittedName>
        <fullName evidence="3">Histidine ammonia-lyase</fullName>
        <ecNumber evidence="3">4.3.1.3</ecNumber>
    </submittedName>
</protein>
<dbReference type="CDD" id="cd00332">
    <property type="entry name" value="PAL-HAL"/>
    <property type="match status" value="1"/>
</dbReference>
<comment type="caution">
    <text evidence="3">The sequence shown here is derived from an EMBL/GenBank/DDBJ whole genome shotgun (WGS) entry which is preliminary data.</text>
</comment>
<evidence type="ECO:0000256" key="1">
    <source>
        <dbReference type="ARBA" id="ARBA00023239"/>
    </source>
</evidence>
<proteinExistence type="predicted"/>
<organism evidence="3 4">
    <name type="scientific">Sinomonas halotolerans</name>
    <dbReference type="NCBI Taxonomy" id="1644133"/>
    <lineage>
        <taxon>Bacteria</taxon>
        <taxon>Bacillati</taxon>
        <taxon>Actinomycetota</taxon>
        <taxon>Actinomycetes</taxon>
        <taxon>Micrococcales</taxon>
        <taxon>Micrococcaceae</taxon>
        <taxon>Sinomonas</taxon>
    </lineage>
</organism>
<dbReference type="GO" id="GO:0004397">
    <property type="term" value="F:histidine ammonia-lyase activity"/>
    <property type="evidence" value="ECO:0007669"/>
    <property type="project" value="UniProtKB-EC"/>
</dbReference>
<dbReference type="Proteomes" id="UP001422074">
    <property type="component" value="Unassembled WGS sequence"/>
</dbReference>
<dbReference type="Gene3D" id="1.10.275.10">
    <property type="entry name" value="Fumarase/aspartase (N-terminal domain)"/>
    <property type="match status" value="1"/>
</dbReference>
<dbReference type="InterPro" id="IPR001106">
    <property type="entry name" value="Aromatic_Lyase"/>
</dbReference>
<dbReference type="NCBIfam" id="NF006871">
    <property type="entry name" value="PRK09367.1"/>
    <property type="match status" value="1"/>
</dbReference>
<dbReference type="EC" id="4.3.1.3" evidence="3"/>
<keyword evidence="1 3" id="KW-0456">Lyase</keyword>
<dbReference type="Gene3D" id="1.20.200.10">
    <property type="entry name" value="Fumarase/aspartase (Central domain)"/>
    <property type="match status" value="1"/>
</dbReference>
<dbReference type="Pfam" id="PF00221">
    <property type="entry name" value="Lyase_aromatic"/>
    <property type="match status" value="1"/>
</dbReference>
<sequence length="609" mass="62593">MTTAPTLAHSRSGAGQDLPPLVVGRAPVTVPDVVDVARRGRRIELDAGLAERLKPAQEWLEEVVAGMGDGAEARPIYSVNTGFGSLAGRRAFPDPADAAELSRRLVLSNACGVGRNVDEEVVRATMLIRLVSLAQGHSGVRPEIIVTLADMLNAGVCPAIPEYGSLGASGDLIPLAHIAIVMTRPKAGTASPAGDGLDDERDSGEALLDGRVVSGMEAMAAAGVERIPLGAKDGLALLNGTSFSCAQALLALHDAENLLETAQVTAAMSIEALRGFGDAFIAELHEARGQAGQTAVAARLRELIAGSALVDGSADADPVRQPPQDAYSLRCVPQVFGPVKDTLAFVHGILEREANAATDNPLIFPSLPAARTLKAVSGGNFHAEYVAFAADFLSIAATEIGSITERRLFRLDDGSLSRGLPDMLVASEQVGMDCGYMLPQYLAAALVSDCKTLAHPDSVDSIPTCANQEDHVSMANNAGRHARQIVANVEAVVATELLMAAQALDLRAADPETAGLKASPAARAAVALVRATAAADGRPVDVITRDVVMYPRLRAAIGLVHSGAVVDAVGAALAGARAQAPAQAPVQAPAPASGGAHDAGARRPGGTTA</sequence>
<dbReference type="PANTHER" id="PTHR10362">
    <property type="entry name" value="HISTIDINE AMMONIA-LYASE"/>
    <property type="match status" value="1"/>
</dbReference>
<keyword evidence="4" id="KW-1185">Reference proteome</keyword>
<evidence type="ECO:0000313" key="4">
    <source>
        <dbReference type="Proteomes" id="UP001422074"/>
    </source>
</evidence>
<dbReference type="SUPFAM" id="SSF48557">
    <property type="entry name" value="L-aspartase-like"/>
    <property type="match status" value="1"/>
</dbReference>
<dbReference type="PROSITE" id="PS00488">
    <property type="entry name" value="PAL_HISTIDASE"/>
    <property type="match status" value="1"/>
</dbReference>
<gene>
    <name evidence="3" type="ORF">ABCQ75_08225</name>
</gene>
<dbReference type="RefSeq" id="WP_345884607.1">
    <property type="nucleotide sequence ID" value="NZ_JBDFRB010000005.1"/>
</dbReference>
<accession>A0ABU9X0A2</accession>
<name>A0ABU9X0A2_9MICC</name>
<dbReference type="InterPro" id="IPR024083">
    <property type="entry name" value="Fumarase/histidase_N"/>
</dbReference>